<dbReference type="InterPro" id="IPR036388">
    <property type="entry name" value="WH-like_DNA-bd_sf"/>
</dbReference>
<proteinExistence type="predicted"/>
<gene>
    <name evidence="1" type="ORF">SBF1_3060006</name>
</gene>
<dbReference type="Proteomes" id="UP000238916">
    <property type="component" value="Unassembled WGS sequence"/>
</dbReference>
<dbReference type="EMBL" id="OMOF01000231">
    <property type="protein sequence ID" value="SPF44334.1"/>
    <property type="molecule type" value="Genomic_DNA"/>
</dbReference>
<name>A0A2U3KXC5_9FIRM</name>
<dbReference type="OrthoDB" id="1791683at2"/>
<reference evidence="2" key="1">
    <citation type="submission" date="2018-02" db="EMBL/GenBank/DDBJ databases">
        <authorList>
            <person name="Hausmann B."/>
        </authorList>
    </citation>
    <scope>NUCLEOTIDE SEQUENCE [LARGE SCALE GENOMIC DNA]</scope>
    <source>
        <strain evidence="2">Peat soil MAG SbF1</strain>
    </source>
</reference>
<organism evidence="1 2">
    <name type="scientific">Candidatus Desulfosporosinus infrequens</name>
    <dbReference type="NCBI Taxonomy" id="2043169"/>
    <lineage>
        <taxon>Bacteria</taxon>
        <taxon>Bacillati</taxon>
        <taxon>Bacillota</taxon>
        <taxon>Clostridia</taxon>
        <taxon>Eubacteriales</taxon>
        <taxon>Desulfitobacteriaceae</taxon>
        <taxon>Desulfosporosinus</taxon>
    </lineage>
</organism>
<protein>
    <recommendedName>
        <fullName evidence="3">RNA polymerase sigma-70 region 4 domain-containing protein</fullName>
    </recommendedName>
</protein>
<evidence type="ECO:0000313" key="2">
    <source>
        <dbReference type="Proteomes" id="UP000238916"/>
    </source>
</evidence>
<evidence type="ECO:0000313" key="1">
    <source>
        <dbReference type="EMBL" id="SPF44334.1"/>
    </source>
</evidence>
<dbReference type="Gene3D" id="1.10.10.10">
    <property type="entry name" value="Winged helix-like DNA-binding domain superfamily/Winged helix DNA-binding domain"/>
    <property type="match status" value="1"/>
</dbReference>
<sequence>MILENSKLLIERDLETNIKTNIREFLGEELFNLCRKNPNKTMAFSWLLSFSIADFDKANGIDSAFSNSLLEIRDKLGAELTTWSLKNYQGLKILTSILNSYVDTYEDAKKTKSKLKQLIETLAFNNYDAKITRLISTSGVKDETNRLWELFARAKINYVRDLPRLLTLTIDEKDNVQLIRFLKWLSEDKLALLKNELHSLFKKSRDEDILRKRAKGGTLEEICTDYAITHEGVRQIEKKVQDRFERYLARIMPHYILYAYSIKSGYISIENITALLGDLSDIFIYCLKKSNCPTAHWSEEFNGFIIGDSKWYEQLKKYKQRLPEIFDVESVDELIADISDNLVLPIAFDDVSRLVLVDYSLSGKVYLKKKMSLSRMYYAVLEKYYPDGIKLYDDSEAIRFRNYVRGLFGDVSLPENNRAIDVRLAELTILCDRGKRILPNGIKIPVELLSKIHDAIIEFDRNEIMFRELFEKFKNELLENSNITNKYFLQGVLRQNYSYEFNFTRHTLKKIAYVGGQKSSMKYL</sequence>
<dbReference type="AlphaFoldDB" id="A0A2U3KXC5"/>
<accession>A0A2U3KXC5</accession>
<evidence type="ECO:0008006" key="3">
    <source>
        <dbReference type="Google" id="ProtNLM"/>
    </source>
</evidence>